<sequence>MKHSVREFLLWGIAVVGASQQDCRLWGVAVLPPQSGPRMLYAIMASSLCVQLVAGPWFWGCGVPPIPD</sequence>
<accession>A0A2M4B7V6</accession>
<name>A0A2M4B7V6_9DIPT</name>
<protein>
    <submittedName>
        <fullName evidence="1">Putative secreted protein</fullName>
    </submittedName>
</protein>
<reference evidence="1" key="1">
    <citation type="submission" date="2018-01" db="EMBL/GenBank/DDBJ databases">
        <title>An insight into the sialome of Amazonian anophelines.</title>
        <authorList>
            <person name="Ribeiro J.M."/>
            <person name="Scarpassa V."/>
            <person name="Calvo E."/>
        </authorList>
    </citation>
    <scope>NUCLEOTIDE SEQUENCE</scope>
    <source>
        <tissue evidence="1">Salivary glands</tissue>
    </source>
</reference>
<dbReference type="EMBL" id="GGFK01015567">
    <property type="protein sequence ID" value="MBW48888.1"/>
    <property type="molecule type" value="Transcribed_RNA"/>
</dbReference>
<organism evidence="1">
    <name type="scientific">Anopheles triannulatus</name>
    <dbReference type="NCBI Taxonomy" id="58253"/>
    <lineage>
        <taxon>Eukaryota</taxon>
        <taxon>Metazoa</taxon>
        <taxon>Ecdysozoa</taxon>
        <taxon>Arthropoda</taxon>
        <taxon>Hexapoda</taxon>
        <taxon>Insecta</taxon>
        <taxon>Pterygota</taxon>
        <taxon>Neoptera</taxon>
        <taxon>Endopterygota</taxon>
        <taxon>Diptera</taxon>
        <taxon>Nematocera</taxon>
        <taxon>Culicoidea</taxon>
        <taxon>Culicidae</taxon>
        <taxon>Anophelinae</taxon>
        <taxon>Anopheles</taxon>
    </lineage>
</organism>
<dbReference type="AlphaFoldDB" id="A0A2M4B7V6"/>
<proteinExistence type="predicted"/>
<evidence type="ECO:0000313" key="1">
    <source>
        <dbReference type="EMBL" id="MBW48888.1"/>
    </source>
</evidence>